<organism evidence="1 2">
    <name type="scientific">Spirosoma endbachense</name>
    <dbReference type="NCBI Taxonomy" id="2666025"/>
    <lineage>
        <taxon>Bacteria</taxon>
        <taxon>Pseudomonadati</taxon>
        <taxon>Bacteroidota</taxon>
        <taxon>Cytophagia</taxon>
        <taxon>Cytophagales</taxon>
        <taxon>Cytophagaceae</taxon>
        <taxon>Spirosoma</taxon>
    </lineage>
</organism>
<dbReference type="EMBL" id="CP045997">
    <property type="protein sequence ID" value="QHV94941.1"/>
    <property type="molecule type" value="Genomic_DNA"/>
</dbReference>
<dbReference type="RefSeq" id="WP_162385357.1">
    <property type="nucleotide sequence ID" value="NZ_CP045997.1"/>
</dbReference>
<reference evidence="1 2" key="1">
    <citation type="submission" date="2019-11" db="EMBL/GenBank/DDBJ databases">
        <title>Spirosoma endbachense sp. nov., isolated from a natural salt meadow.</title>
        <authorList>
            <person name="Rojas J."/>
            <person name="Ambika Manirajan B."/>
            <person name="Ratering S."/>
            <person name="Suarez C."/>
            <person name="Geissler-Plaum R."/>
            <person name="Schnell S."/>
        </authorList>
    </citation>
    <scope>NUCLEOTIDE SEQUENCE [LARGE SCALE GENOMIC DNA]</scope>
    <source>
        <strain evidence="1 2">I-24</strain>
    </source>
</reference>
<gene>
    <name evidence="1" type="ORF">GJR95_07870</name>
</gene>
<protein>
    <recommendedName>
        <fullName evidence="3">T9SS type A sorting domain-containing protein</fullName>
    </recommendedName>
</protein>
<keyword evidence="2" id="KW-1185">Reference proteome</keyword>
<evidence type="ECO:0000313" key="1">
    <source>
        <dbReference type="EMBL" id="QHV94941.1"/>
    </source>
</evidence>
<name>A0A6P1VNV7_9BACT</name>
<sequence length="844" mass="86731">MNNTSTTRSISWLIGLILFFSWNLQSEGTPRRIDPGHLVQSSEFFKLLTPAADLPPLSATATVGVPFSFDLPFLIPLNGTTSVSVTGLPANGLSVQLGSGFGSVIKGTPLTSGVMNLTLVNSQTPSGLSAWQAITLTINPPLPPLSASATVGVPFSFELAFLIPLNGTTSVSVTGLPANGLSVQAGSPGSAIKGTPLTSGVMNLTLVNSQTPSGLTAWQAITLTIGPPLPPLSATATVGVPFSFNLPFLIPLNGTTSVSVTGLPANGLSVQAGSGFGSAIKGTPLTSGVMNLTLVNSQTPSGLTAWQAITLTIGPSLPPLSASATVGVPFSFELAFLIPLNGTTSVSVTGLPANGLSVQAGSGFGSAIKGTPLTSGVMNLTLVNSQTPSGLTAWQAITLTIGPPLPPLSATATVGVPFSFDLPFLIPLNGTTSVSVTGLPANGLSVQLGSGFGSAIKGTPLTSGVMNLTLVNSQTPSGLSAWQAITLYVTGGVLTLQPPTYNCATGAFRFNTSGGDGSPITFFAIGITGLTTNPDQFVDTDQRTASDAPPILLHATQNGTTVTYLWDIRAQCPVNKPGGTLTLLAPTYNCVTGSFHFNTNGGDGSPITFFAIGITGPTTSPDQFVDTGLRTASDAPPILLYATQNGTTVTYLWDIRAQCPVTPTPPSSTLTLLAPTYNCATGAFRFNTSGGDGSPITFFAIGITGSTTNPDQFVDTELRTANDTQPILLQATQNGTTVTYLWNLKAVCGRARLSAVEPDRKLSVKVLGNPVVGEIVHIEVSGAEGQPMFVALLDQQGRPVSEEHIMQAAAIERLDVKLGRSPGVHLLQVNIPGQTEVVRVLKTE</sequence>
<accession>A0A6P1VNV7</accession>
<evidence type="ECO:0000313" key="2">
    <source>
        <dbReference type="Proteomes" id="UP000464577"/>
    </source>
</evidence>
<dbReference type="Proteomes" id="UP000464577">
    <property type="component" value="Chromosome"/>
</dbReference>
<dbReference type="AlphaFoldDB" id="A0A6P1VNV7"/>
<dbReference type="KEGG" id="senf:GJR95_07870"/>
<evidence type="ECO:0008006" key="3">
    <source>
        <dbReference type="Google" id="ProtNLM"/>
    </source>
</evidence>
<proteinExistence type="predicted"/>